<evidence type="ECO:0000256" key="1">
    <source>
        <dbReference type="ARBA" id="ARBA00004141"/>
    </source>
</evidence>
<reference evidence="8" key="1">
    <citation type="submission" date="2019-03" db="EMBL/GenBank/DDBJ databases">
        <authorList>
            <person name="Mank J."/>
            <person name="Almeida P."/>
        </authorList>
    </citation>
    <scope>NUCLEOTIDE SEQUENCE</scope>
    <source>
        <strain evidence="8">78183</strain>
    </source>
</reference>
<feature type="compositionally biased region" description="Basic and acidic residues" evidence="6">
    <location>
        <begin position="15"/>
        <end position="33"/>
    </location>
</feature>
<organism evidence="8">
    <name type="scientific">Salix viminalis</name>
    <name type="common">Common osier</name>
    <name type="synonym">Basket willow</name>
    <dbReference type="NCBI Taxonomy" id="40686"/>
    <lineage>
        <taxon>Eukaryota</taxon>
        <taxon>Viridiplantae</taxon>
        <taxon>Streptophyta</taxon>
        <taxon>Embryophyta</taxon>
        <taxon>Tracheophyta</taxon>
        <taxon>Spermatophyta</taxon>
        <taxon>Magnoliopsida</taxon>
        <taxon>eudicotyledons</taxon>
        <taxon>Gunneridae</taxon>
        <taxon>Pentapetalae</taxon>
        <taxon>rosids</taxon>
        <taxon>fabids</taxon>
        <taxon>Malpighiales</taxon>
        <taxon>Salicaceae</taxon>
        <taxon>Saliceae</taxon>
        <taxon>Salix</taxon>
    </lineage>
</organism>
<feature type="transmembrane region" description="Helical" evidence="7">
    <location>
        <begin position="516"/>
        <end position="538"/>
    </location>
</feature>
<comment type="similarity">
    <text evidence="2">Belongs to the major facilitator superfamily. Proton-dependent oligopeptide transporter (POT/PTR) (TC 2.A.17) family.</text>
</comment>
<feature type="transmembrane region" description="Helical" evidence="7">
    <location>
        <begin position="390"/>
        <end position="410"/>
    </location>
</feature>
<feature type="transmembrane region" description="Helical" evidence="7">
    <location>
        <begin position="471"/>
        <end position="495"/>
    </location>
</feature>
<proteinExistence type="inferred from homology"/>
<feature type="transmembrane region" description="Helical" evidence="7">
    <location>
        <begin position="229"/>
        <end position="250"/>
    </location>
</feature>
<accession>A0A6N2K5M0</accession>
<evidence type="ECO:0000256" key="4">
    <source>
        <dbReference type="ARBA" id="ARBA00022989"/>
    </source>
</evidence>
<dbReference type="SUPFAM" id="SSF103473">
    <property type="entry name" value="MFS general substrate transporter"/>
    <property type="match status" value="1"/>
</dbReference>
<gene>
    <name evidence="8" type="ORF">SVIM_LOCUS11760</name>
</gene>
<sequence>MAIGTLALDKKLEMELESERNSSKVDNGKWKKEEEEEEEEDGERRKLGGIKTMPFILSNEICDKFAAAGFHANMITYLTQQLNLPLVKAINTLTNFGGLSSFTPLVGALIADSFAGRYWTIIGGSIIYELGMISLTVSAVLPSLRPPPCPSQVNCKEASNSQLWLLYMSLILTSIGSGGIKPCVVTFAADQFDMRRSAVASRSWNFLQLVLFLHGNGNTDSSDCCDNVGWGWGLGIPAIGMALSIIAFIFGSSLYNKLKPEGSPLVRLAQVVVAAAKKRKEVMPPDPGMLYQNKELDAAISVNGRLLHSDQFRWFDRAAIVTDEDAEDSKSPNLWRIATVHRIEELKCIVRIVPVWSAGILLITTSSHLHSFVIQQARSMDRHLSPSFEIPPASLSIFSILTTLAGLVLYERLFVPFARRFTGNPSGITCLQRMGVGLFISVIATIVSALVEVKRKQVAALHNLLDSPEAIIPISVFWLLPQYILHGIAEVFMAVGHMEFLYDQSPETMRSTAAALNSLEVSMGNYIGTTVLSLVHKYTRRENNWLPDRNLNRGELDYYYWLITGIQAINLVYYVICAWFYTYKPLEEVKEEDVPAEDEIQHKQFNYAQGKGDVELRRNEIV</sequence>
<evidence type="ECO:0000256" key="5">
    <source>
        <dbReference type="ARBA" id="ARBA00023136"/>
    </source>
</evidence>
<dbReference type="GO" id="GO:0016020">
    <property type="term" value="C:membrane"/>
    <property type="evidence" value="ECO:0007669"/>
    <property type="project" value="UniProtKB-SubCell"/>
</dbReference>
<dbReference type="Gene3D" id="1.20.1250.20">
    <property type="entry name" value="MFS general substrate transporter like domains"/>
    <property type="match status" value="1"/>
</dbReference>
<keyword evidence="5 7" id="KW-0472">Membrane</keyword>
<name>A0A6N2K5M0_SALVM</name>
<protein>
    <recommendedName>
        <fullName evidence="9">Major facilitator superfamily (MFS) profile domain-containing protein</fullName>
    </recommendedName>
</protein>
<evidence type="ECO:0000256" key="2">
    <source>
        <dbReference type="ARBA" id="ARBA00005982"/>
    </source>
</evidence>
<feature type="region of interest" description="Disordered" evidence="6">
    <location>
        <begin position="15"/>
        <end position="44"/>
    </location>
</feature>
<dbReference type="GO" id="GO:0022857">
    <property type="term" value="F:transmembrane transporter activity"/>
    <property type="evidence" value="ECO:0007669"/>
    <property type="project" value="InterPro"/>
</dbReference>
<evidence type="ECO:0000256" key="3">
    <source>
        <dbReference type="ARBA" id="ARBA00022692"/>
    </source>
</evidence>
<dbReference type="AlphaFoldDB" id="A0A6N2K5M0"/>
<feature type="transmembrane region" description="Helical" evidence="7">
    <location>
        <begin position="126"/>
        <end position="144"/>
    </location>
</feature>
<evidence type="ECO:0008006" key="9">
    <source>
        <dbReference type="Google" id="ProtNLM"/>
    </source>
</evidence>
<feature type="transmembrane region" description="Helical" evidence="7">
    <location>
        <begin position="348"/>
        <end position="370"/>
    </location>
</feature>
<dbReference type="InterPro" id="IPR036259">
    <property type="entry name" value="MFS_trans_sf"/>
</dbReference>
<keyword evidence="3 7" id="KW-0812">Transmembrane</keyword>
<feature type="transmembrane region" description="Helical" evidence="7">
    <location>
        <begin position="164"/>
        <end position="187"/>
    </location>
</feature>
<evidence type="ECO:0000256" key="7">
    <source>
        <dbReference type="SAM" id="Phobius"/>
    </source>
</evidence>
<dbReference type="PANTHER" id="PTHR11654">
    <property type="entry name" value="OLIGOPEPTIDE TRANSPORTER-RELATED"/>
    <property type="match status" value="1"/>
</dbReference>
<comment type="subcellular location">
    <subcellularLocation>
        <location evidence="1">Membrane</location>
        <topology evidence="1">Multi-pass membrane protein</topology>
    </subcellularLocation>
</comment>
<feature type="transmembrane region" description="Helical" evidence="7">
    <location>
        <begin position="431"/>
        <end position="451"/>
    </location>
</feature>
<feature type="transmembrane region" description="Helical" evidence="7">
    <location>
        <begin position="558"/>
        <end position="581"/>
    </location>
</feature>
<evidence type="ECO:0000256" key="6">
    <source>
        <dbReference type="SAM" id="MobiDB-lite"/>
    </source>
</evidence>
<dbReference type="InterPro" id="IPR000109">
    <property type="entry name" value="POT_fam"/>
</dbReference>
<keyword evidence="4 7" id="KW-1133">Transmembrane helix</keyword>
<evidence type="ECO:0000313" key="8">
    <source>
        <dbReference type="EMBL" id="VFU21222.1"/>
    </source>
</evidence>
<dbReference type="EMBL" id="CAADRP010000002">
    <property type="protein sequence ID" value="VFU21222.1"/>
    <property type="molecule type" value="Genomic_DNA"/>
</dbReference>
<dbReference type="Pfam" id="PF00854">
    <property type="entry name" value="PTR2"/>
    <property type="match status" value="1"/>
</dbReference>